<dbReference type="AlphaFoldDB" id="A0A3N4JST2"/>
<evidence type="ECO:0000313" key="1">
    <source>
        <dbReference type="EMBL" id="RPA99881.1"/>
    </source>
</evidence>
<reference evidence="1 2" key="1">
    <citation type="journal article" date="2018" name="Nat. Ecol. Evol.">
        <title>Pezizomycetes genomes reveal the molecular basis of ectomycorrhizal truffle lifestyle.</title>
        <authorList>
            <person name="Murat C."/>
            <person name="Payen T."/>
            <person name="Noel B."/>
            <person name="Kuo A."/>
            <person name="Morin E."/>
            <person name="Chen J."/>
            <person name="Kohler A."/>
            <person name="Krizsan K."/>
            <person name="Balestrini R."/>
            <person name="Da Silva C."/>
            <person name="Montanini B."/>
            <person name="Hainaut M."/>
            <person name="Levati E."/>
            <person name="Barry K.W."/>
            <person name="Belfiori B."/>
            <person name="Cichocki N."/>
            <person name="Clum A."/>
            <person name="Dockter R.B."/>
            <person name="Fauchery L."/>
            <person name="Guy J."/>
            <person name="Iotti M."/>
            <person name="Le Tacon F."/>
            <person name="Lindquist E.A."/>
            <person name="Lipzen A."/>
            <person name="Malagnac F."/>
            <person name="Mello A."/>
            <person name="Molinier V."/>
            <person name="Miyauchi S."/>
            <person name="Poulain J."/>
            <person name="Riccioni C."/>
            <person name="Rubini A."/>
            <person name="Sitrit Y."/>
            <person name="Splivallo R."/>
            <person name="Traeger S."/>
            <person name="Wang M."/>
            <person name="Zifcakova L."/>
            <person name="Wipf D."/>
            <person name="Zambonelli A."/>
            <person name="Paolocci F."/>
            <person name="Nowrousian M."/>
            <person name="Ottonello S."/>
            <person name="Baldrian P."/>
            <person name="Spatafora J.W."/>
            <person name="Henrissat B."/>
            <person name="Nagy L.G."/>
            <person name="Aury J.M."/>
            <person name="Wincker P."/>
            <person name="Grigoriev I.V."/>
            <person name="Bonfante P."/>
            <person name="Martin F.M."/>
        </authorList>
    </citation>
    <scope>NUCLEOTIDE SEQUENCE [LARGE SCALE GENOMIC DNA]</scope>
    <source>
        <strain evidence="1 2">120613-1</strain>
    </source>
</reference>
<dbReference type="EMBL" id="ML120384">
    <property type="protein sequence ID" value="RPA99881.1"/>
    <property type="molecule type" value="Genomic_DNA"/>
</dbReference>
<accession>A0A3N4JST2</accession>
<name>A0A3N4JST2_9PEZI</name>
<protein>
    <submittedName>
        <fullName evidence="1">Uncharacterized protein</fullName>
    </submittedName>
</protein>
<sequence length="81" mass="8997">MSAGWGVNNTALSGEIRFQAGRSKESVAQHPSSFEERVAFTGAADRYIRHVELISKIWREFSLQPAAIIHVTDISALVEVR</sequence>
<proteinExistence type="predicted"/>
<gene>
    <name evidence="1" type="ORF">L873DRAFT_1806028</name>
</gene>
<organism evidence="1 2">
    <name type="scientific">Choiromyces venosus 120613-1</name>
    <dbReference type="NCBI Taxonomy" id="1336337"/>
    <lineage>
        <taxon>Eukaryota</taxon>
        <taxon>Fungi</taxon>
        <taxon>Dikarya</taxon>
        <taxon>Ascomycota</taxon>
        <taxon>Pezizomycotina</taxon>
        <taxon>Pezizomycetes</taxon>
        <taxon>Pezizales</taxon>
        <taxon>Tuberaceae</taxon>
        <taxon>Choiromyces</taxon>
    </lineage>
</organism>
<evidence type="ECO:0000313" key="2">
    <source>
        <dbReference type="Proteomes" id="UP000276215"/>
    </source>
</evidence>
<dbReference type="Proteomes" id="UP000276215">
    <property type="component" value="Unassembled WGS sequence"/>
</dbReference>
<keyword evidence="2" id="KW-1185">Reference proteome</keyword>